<feature type="coiled-coil region" evidence="1">
    <location>
        <begin position="30"/>
        <end position="99"/>
    </location>
</feature>
<evidence type="ECO:0000256" key="1">
    <source>
        <dbReference type="SAM" id="Coils"/>
    </source>
</evidence>
<feature type="non-terminal residue" evidence="2">
    <location>
        <position position="100"/>
    </location>
</feature>
<protein>
    <submittedName>
        <fullName evidence="2">Uncharacterized protein</fullName>
    </submittedName>
</protein>
<dbReference type="EMBL" id="UINC01144843">
    <property type="protein sequence ID" value="SVD34605.1"/>
    <property type="molecule type" value="Genomic_DNA"/>
</dbReference>
<proteinExistence type="predicted"/>
<sequence>MLAGYCKLILRLSLILTSGLAWHLAAQETKEEIVQRLELLDEQLSELEHIYEQASQERSLEEQRLAELENKVAISVNKLRKAETALSLSQKQINELIARL</sequence>
<name>A0A382UL82_9ZZZZ</name>
<accession>A0A382UL82</accession>
<dbReference type="AlphaFoldDB" id="A0A382UL82"/>
<keyword evidence="1" id="KW-0175">Coiled coil</keyword>
<reference evidence="2" key="1">
    <citation type="submission" date="2018-05" db="EMBL/GenBank/DDBJ databases">
        <authorList>
            <person name="Lanie J.A."/>
            <person name="Ng W.-L."/>
            <person name="Kazmierczak K.M."/>
            <person name="Andrzejewski T.M."/>
            <person name="Davidsen T.M."/>
            <person name="Wayne K.J."/>
            <person name="Tettelin H."/>
            <person name="Glass J.I."/>
            <person name="Rusch D."/>
            <person name="Podicherti R."/>
            <person name="Tsui H.-C.T."/>
            <person name="Winkler M.E."/>
        </authorList>
    </citation>
    <scope>NUCLEOTIDE SEQUENCE</scope>
</reference>
<gene>
    <name evidence="2" type="ORF">METZ01_LOCUS387459</name>
</gene>
<organism evidence="2">
    <name type="scientific">marine metagenome</name>
    <dbReference type="NCBI Taxonomy" id="408172"/>
    <lineage>
        <taxon>unclassified sequences</taxon>
        <taxon>metagenomes</taxon>
        <taxon>ecological metagenomes</taxon>
    </lineage>
</organism>
<evidence type="ECO:0000313" key="2">
    <source>
        <dbReference type="EMBL" id="SVD34605.1"/>
    </source>
</evidence>